<accession>W9RIB3</accession>
<keyword evidence="2" id="KW-1133">Transmembrane helix</keyword>
<keyword evidence="2" id="KW-0472">Membrane</keyword>
<feature type="coiled-coil region" evidence="1">
    <location>
        <begin position="64"/>
        <end position="91"/>
    </location>
</feature>
<dbReference type="STRING" id="981085.W9RIB3"/>
<evidence type="ECO:0000313" key="4">
    <source>
        <dbReference type="Proteomes" id="UP000030645"/>
    </source>
</evidence>
<evidence type="ECO:0000313" key="3">
    <source>
        <dbReference type="EMBL" id="EXB93316.1"/>
    </source>
</evidence>
<keyword evidence="2" id="KW-0812">Transmembrane</keyword>
<organism evidence="3 4">
    <name type="scientific">Morus notabilis</name>
    <dbReference type="NCBI Taxonomy" id="981085"/>
    <lineage>
        <taxon>Eukaryota</taxon>
        <taxon>Viridiplantae</taxon>
        <taxon>Streptophyta</taxon>
        <taxon>Embryophyta</taxon>
        <taxon>Tracheophyta</taxon>
        <taxon>Spermatophyta</taxon>
        <taxon>Magnoliopsida</taxon>
        <taxon>eudicotyledons</taxon>
        <taxon>Gunneridae</taxon>
        <taxon>Pentapetalae</taxon>
        <taxon>rosids</taxon>
        <taxon>fabids</taxon>
        <taxon>Rosales</taxon>
        <taxon>Moraceae</taxon>
        <taxon>Moreae</taxon>
        <taxon>Morus</taxon>
    </lineage>
</organism>
<evidence type="ECO:0000256" key="1">
    <source>
        <dbReference type="SAM" id="Coils"/>
    </source>
</evidence>
<evidence type="ECO:0008006" key="5">
    <source>
        <dbReference type="Google" id="ProtNLM"/>
    </source>
</evidence>
<dbReference type="EMBL" id="KE345064">
    <property type="protein sequence ID" value="EXB93316.1"/>
    <property type="molecule type" value="Genomic_DNA"/>
</dbReference>
<keyword evidence="1" id="KW-0175">Coiled coil</keyword>
<keyword evidence="4" id="KW-1185">Reference proteome</keyword>
<feature type="transmembrane region" description="Helical" evidence="2">
    <location>
        <begin position="123"/>
        <end position="146"/>
    </location>
</feature>
<name>W9RIB3_9ROSA</name>
<gene>
    <name evidence="3" type="ORF">L484_015304</name>
</gene>
<dbReference type="KEGG" id="mnt:21398407"/>
<proteinExistence type="predicted"/>
<dbReference type="eggNOG" id="ENOG502S7F8">
    <property type="taxonomic scope" value="Eukaryota"/>
</dbReference>
<dbReference type="OrthoDB" id="1194517at2759"/>
<dbReference type="AlphaFoldDB" id="W9RIB3"/>
<dbReference type="Proteomes" id="UP000030645">
    <property type="component" value="Unassembled WGS sequence"/>
</dbReference>
<reference evidence="4" key="1">
    <citation type="submission" date="2013-01" db="EMBL/GenBank/DDBJ databases">
        <title>Draft Genome Sequence of a Mulberry Tree, Morus notabilis C.K. Schneid.</title>
        <authorList>
            <person name="He N."/>
            <person name="Zhao S."/>
        </authorList>
    </citation>
    <scope>NUCLEOTIDE SEQUENCE</scope>
</reference>
<sequence>MLSSSVQSLSLKPVSFSLERSSKHVKDDVLTKAYYKYSFLSSSSSSSSSSLGCRFVCSSVEKESQQFEVDQDKAREALKQLDQQLQSLSQKQVRSPKIKATDVNLTTTRDQTTEEAQDFSGSFLAYTAGALFLLTIFYNVFFYAVIKPAIDGPDESPTRVVERQIAK</sequence>
<dbReference type="GO" id="GO:0009535">
    <property type="term" value="C:chloroplast thylakoid membrane"/>
    <property type="evidence" value="ECO:0007669"/>
    <property type="project" value="TreeGrafter"/>
</dbReference>
<dbReference type="PANTHER" id="PTHR37716:SF1">
    <property type="entry name" value="OS07G0568900 PROTEIN"/>
    <property type="match status" value="1"/>
</dbReference>
<protein>
    <recommendedName>
        <fullName evidence="5">Transmembrane protein</fullName>
    </recommendedName>
</protein>
<evidence type="ECO:0000256" key="2">
    <source>
        <dbReference type="SAM" id="Phobius"/>
    </source>
</evidence>
<dbReference type="PANTHER" id="PTHR37716">
    <property type="entry name" value="OS07G0568900 PROTEIN"/>
    <property type="match status" value="1"/>
</dbReference>